<proteinExistence type="predicted"/>
<dbReference type="Proteomes" id="UP000321960">
    <property type="component" value="Unassembled WGS sequence"/>
</dbReference>
<evidence type="ECO:0000313" key="1">
    <source>
        <dbReference type="EMBL" id="GEP03719.1"/>
    </source>
</evidence>
<reference evidence="2" key="1">
    <citation type="journal article" date="2014" name="Int. J. Syst. Evol. Microbiol.">
        <title>Complete genome of a new Firmicutes species belonging to the dominant human colonic microbiota ('Ruminococcus bicirculans') reveals two chromosomes and a selective capacity to utilize plant glucans.</title>
        <authorList>
            <consortium name="NISC Comparative Sequencing Program"/>
            <person name="Wegmann U."/>
            <person name="Louis P."/>
            <person name="Goesmann A."/>
            <person name="Henrissat B."/>
            <person name="Duncan S.H."/>
            <person name="Flint H.J."/>
        </authorList>
    </citation>
    <scope>NUCLEOTIDE SEQUENCE</scope>
    <source>
        <strain evidence="2">NBRC 107715</strain>
    </source>
</reference>
<reference evidence="2" key="4">
    <citation type="submission" date="2023-01" db="EMBL/GenBank/DDBJ databases">
        <title>Draft genome sequence of Methylobacterium oxalidis strain NBRC 107715.</title>
        <authorList>
            <person name="Sun Q."/>
            <person name="Mori K."/>
        </authorList>
    </citation>
    <scope>NUCLEOTIDE SEQUENCE</scope>
    <source>
        <strain evidence="2">NBRC 107715</strain>
    </source>
</reference>
<reference evidence="4" key="2">
    <citation type="journal article" date="2019" name="Int. J. Syst. Evol. Microbiol.">
        <title>The Global Catalogue of Microorganisms (GCM) 10K type strain sequencing project: providing services to taxonomists for standard genome sequencing and annotation.</title>
        <authorList>
            <consortium name="The Broad Institute Genomics Platform"/>
            <consortium name="The Broad Institute Genome Sequencing Center for Infectious Disease"/>
            <person name="Wu L."/>
            <person name="Ma J."/>
        </authorList>
    </citation>
    <scope>NUCLEOTIDE SEQUENCE [LARGE SCALE GENOMIC DNA]</scope>
    <source>
        <strain evidence="4">NBRC 107715</strain>
    </source>
</reference>
<dbReference type="EMBL" id="BSPK01000008">
    <property type="protein sequence ID" value="GLS62303.1"/>
    <property type="molecule type" value="Genomic_DNA"/>
</dbReference>
<evidence type="ECO:0000313" key="3">
    <source>
        <dbReference type="Proteomes" id="UP000321960"/>
    </source>
</evidence>
<dbReference type="AlphaFoldDB" id="A0A512J1J0"/>
<keyword evidence="4" id="KW-1185">Reference proteome</keyword>
<dbReference type="EMBL" id="BJZU01000028">
    <property type="protein sequence ID" value="GEP03719.1"/>
    <property type="molecule type" value="Genomic_DNA"/>
</dbReference>
<dbReference type="Proteomes" id="UP001156856">
    <property type="component" value="Unassembled WGS sequence"/>
</dbReference>
<sequence length="105" mass="11528">MPHHAAHITADVSGRMAQGLMMGHFAVQDLFRAVETDRRRGVDAVSELIHELALARQQATAAQVETARLRRELASCARAIGAERERADRAEHALSHVLAAVRDRA</sequence>
<reference evidence="1 3" key="3">
    <citation type="submission" date="2019-07" db="EMBL/GenBank/DDBJ databases">
        <title>Whole genome shotgun sequence of Methylobacterium oxalidis NBRC 107715.</title>
        <authorList>
            <person name="Hosoyama A."/>
            <person name="Uohara A."/>
            <person name="Ohji S."/>
            <person name="Ichikawa N."/>
        </authorList>
    </citation>
    <scope>NUCLEOTIDE SEQUENCE [LARGE SCALE GENOMIC DNA]</scope>
    <source>
        <strain evidence="1 3">NBRC 107715</strain>
    </source>
</reference>
<dbReference type="RefSeq" id="WP_147025413.1">
    <property type="nucleotide sequence ID" value="NZ_BJZU01000028.1"/>
</dbReference>
<evidence type="ECO:0000313" key="2">
    <source>
        <dbReference type="EMBL" id="GLS62303.1"/>
    </source>
</evidence>
<comment type="caution">
    <text evidence="1">The sequence shown here is derived from an EMBL/GenBank/DDBJ whole genome shotgun (WGS) entry which is preliminary data.</text>
</comment>
<evidence type="ECO:0000313" key="4">
    <source>
        <dbReference type="Proteomes" id="UP001156856"/>
    </source>
</evidence>
<dbReference type="OrthoDB" id="9940453at2"/>
<name>A0A512J1J0_9HYPH</name>
<organism evidence="1 3">
    <name type="scientific">Methylobacterium oxalidis</name>
    <dbReference type="NCBI Taxonomy" id="944322"/>
    <lineage>
        <taxon>Bacteria</taxon>
        <taxon>Pseudomonadati</taxon>
        <taxon>Pseudomonadota</taxon>
        <taxon>Alphaproteobacteria</taxon>
        <taxon>Hyphomicrobiales</taxon>
        <taxon>Methylobacteriaceae</taxon>
        <taxon>Methylobacterium</taxon>
    </lineage>
</organism>
<accession>A0A512J1J0</accession>
<protein>
    <submittedName>
        <fullName evidence="1">Uncharacterized protein</fullName>
    </submittedName>
</protein>
<gene>
    <name evidence="2" type="ORF">GCM10007888_06840</name>
    <name evidence="1" type="ORF">MOX02_17570</name>
</gene>